<keyword evidence="1" id="KW-1133">Transmembrane helix</keyword>
<dbReference type="Proteomes" id="UP000054270">
    <property type="component" value="Unassembled WGS sequence"/>
</dbReference>
<accession>A0A0D2P9Z2</accession>
<evidence type="ECO:0000256" key="1">
    <source>
        <dbReference type="SAM" id="Phobius"/>
    </source>
</evidence>
<feature type="transmembrane region" description="Helical" evidence="1">
    <location>
        <begin position="99"/>
        <end position="119"/>
    </location>
</feature>
<keyword evidence="4" id="KW-1185">Reference proteome</keyword>
<feature type="transmembrane region" description="Helical" evidence="1">
    <location>
        <begin position="171"/>
        <end position="193"/>
    </location>
</feature>
<dbReference type="PANTHER" id="PTHR40465">
    <property type="entry name" value="CHROMOSOME 1, WHOLE GENOME SHOTGUN SEQUENCE"/>
    <property type="match status" value="1"/>
</dbReference>
<reference evidence="4" key="1">
    <citation type="submission" date="2014-04" db="EMBL/GenBank/DDBJ databases">
        <title>Evolutionary Origins and Diversification of the Mycorrhizal Mutualists.</title>
        <authorList>
            <consortium name="DOE Joint Genome Institute"/>
            <consortium name="Mycorrhizal Genomics Consortium"/>
            <person name="Kohler A."/>
            <person name="Kuo A."/>
            <person name="Nagy L.G."/>
            <person name="Floudas D."/>
            <person name="Copeland A."/>
            <person name="Barry K.W."/>
            <person name="Cichocki N."/>
            <person name="Veneault-Fourrey C."/>
            <person name="LaButti K."/>
            <person name="Lindquist E.A."/>
            <person name="Lipzen A."/>
            <person name="Lundell T."/>
            <person name="Morin E."/>
            <person name="Murat C."/>
            <person name="Riley R."/>
            <person name="Ohm R."/>
            <person name="Sun H."/>
            <person name="Tunlid A."/>
            <person name="Henrissat B."/>
            <person name="Grigoriev I.V."/>
            <person name="Hibbett D.S."/>
            <person name="Martin F."/>
        </authorList>
    </citation>
    <scope>NUCLEOTIDE SEQUENCE [LARGE SCALE GENOMIC DNA]</scope>
    <source>
        <strain evidence="4">FD-334 SS-4</strain>
    </source>
</reference>
<feature type="transmembrane region" description="Helical" evidence="1">
    <location>
        <begin position="58"/>
        <end position="79"/>
    </location>
</feature>
<feature type="transmembrane region" description="Helical" evidence="1">
    <location>
        <begin position="25"/>
        <end position="46"/>
    </location>
</feature>
<protein>
    <recommendedName>
        <fullName evidence="2">DUF6534 domain-containing protein</fullName>
    </recommendedName>
</protein>
<sequence>MSELPIFSKALEFSESVYVEATSSLLGTMANWALLGILWVQTYLYYVAFSKDRRVLKFIVFAQLLLETIQTVMLTHDMIQAFAMVYTGLDVLNDLGTKWLSIPLLIGLIASITQGFYCYRVGVLTRSKCAVVLISMLSLGQLAAAISLTIQLKRDIVSTTLLSQNTSLAAISIWGGCSLACDIAIAAIMSYYLRKQDTGFGKTHNMIARLIRLSIETGCVTALSVGALLILVSLPGHPPYYIAAASIVAKTYSNAMMAVLNSRVKPVSNSPEVGTPVWNESVQPIASIRSTGTSLGFVFHRDSEMSDFSSYCVSTPVMYGD</sequence>
<gene>
    <name evidence="3" type="ORF">HYPSUDRAFT_868624</name>
</gene>
<keyword evidence="1" id="KW-0812">Transmembrane</keyword>
<dbReference type="EMBL" id="KN817523">
    <property type="protein sequence ID" value="KJA27684.1"/>
    <property type="molecule type" value="Genomic_DNA"/>
</dbReference>
<dbReference type="InterPro" id="IPR045339">
    <property type="entry name" value="DUF6534"/>
</dbReference>
<feature type="transmembrane region" description="Helical" evidence="1">
    <location>
        <begin position="213"/>
        <end position="234"/>
    </location>
</feature>
<feature type="transmembrane region" description="Helical" evidence="1">
    <location>
        <begin position="131"/>
        <end position="151"/>
    </location>
</feature>
<evidence type="ECO:0000259" key="2">
    <source>
        <dbReference type="Pfam" id="PF20152"/>
    </source>
</evidence>
<proteinExistence type="predicted"/>
<evidence type="ECO:0000313" key="4">
    <source>
        <dbReference type="Proteomes" id="UP000054270"/>
    </source>
</evidence>
<organism evidence="3 4">
    <name type="scientific">Hypholoma sublateritium (strain FD-334 SS-4)</name>
    <dbReference type="NCBI Taxonomy" id="945553"/>
    <lineage>
        <taxon>Eukaryota</taxon>
        <taxon>Fungi</taxon>
        <taxon>Dikarya</taxon>
        <taxon>Basidiomycota</taxon>
        <taxon>Agaricomycotina</taxon>
        <taxon>Agaricomycetes</taxon>
        <taxon>Agaricomycetidae</taxon>
        <taxon>Agaricales</taxon>
        <taxon>Agaricineae</taxon>
        <taxon>Strophariaceae</taxon>
        <taxon>Hypholoma</taxon>
    </lineage>
</organism>
<dbReference type="OMA" id="TMANWAL"/>
<dbReference type="OrthoDB" id="2952631at2759"/>
<keyword evidence="1" id="KW-0472">Membrane</keyword>
<evidence type="ECO:0000313" key="3">
    <source>
        <dbReference type="EMBL" id="KJA27684.1"/>
    </source>
</evidence>
<dbReference type="PANTHER" id="PTHR40465:SF1">
    <property type="entry name" value="DUF6534 DOMAIN-CONTAINING PROTEIN"/>
    <property type="match status" value="1"/>
</dbReference>
<dbReference type="Pfam" id="PF20152">
    <property type="entry name" value="DUF6534"/>
    <property type="match status" value="1"/>
</dbReference>
<name>A0A0D2P9Z2_HYPSF</name>
<dbReference type="AlphaFoldDB" id="A0A0D2P9Z2"/>
<feature type="domain" description="DUF6534" evidence="2">
    <location>
        <begin position="178"/>
        <end position="264"/>
    </location>
</feature>